<keyword evidence="2" id="KW-1133">Transmembrane helix</keyword>
<dbReference type="EMBL" id="DWZA01000004">
    <property type="protein sequence ID" value="HJA70036.1"/>
    <property type="molecule type" value="Genomic_DNA"/>
</dbReference>
<sequence length="57" mass="6600">MRNNILVNVLLSIITVLTVSVLYLLYQNRMAEDMIRELNQNYEELAAEIAVCEAKKE</sequence>
<dbReference type="AlphaFoldDB" id="A0A9D2HEC3"/>
<protein>
    <submittedName>
        <fullName evidence="3">Uncharacterized protein</fullName>
    </submittedName>
</protein>
<reference evidence="3" key="1">
    <citation type="journal article" date="2021" name="PeerJ">
        <title>Extensive microbial diversity within the chicken gut microbiome revealed by metagenomics and culture.</title>
        <authorList>
            <person name="Gilroy R."/>
            <person name="Ravi A."/>
            <person name="Getino M."/>
            <person name="Pursley I."/>
            <person name="Horton D.L."/>
            <person name="Alikhan N.F."/>
            <person name="Baker D."/>
            <person name="Gharbi K."/>
            <person name="Hall N."/>
            <person name="Watson M."/>
            <person name="Adriaenssens E.M."/>
            <person name="Foster-Nyarko E."/>
            <person name="Jarju S."/>
            <person name="Secka A."/>
            <person name="Antonio M."/>
            <person name="Oren A."/>
            <person name="Chaudhuri R.R."/>
            <person name="La Ragione R."/>
            <person name="Hildebrand F."/>
            <person name="Pallen M.J."/>
        </authorList>
    </citation>
    <scope>NUCLEOTIDE SEQUENCE</scope>
    <source>
        <strain evidence="3">CHK178-16964</strain>
    </source>
</reference>
<keyword evidence="2" id="KW-0812">Transmembrane</keyword>
<comment type="caution">
    <text evidence="3">The sequence shown here is derived from an EMBL/GenBank/DDBJ whole genome shotgun (WGS) entry which is preliminary data.</text>
</comment>
<organism evidence="3 4">
    <name type="scientific">Candidatus Lachnoclostridium stercoravium</name>
    <dbReference type="NCBI Taxonomy" id="2838633"/>
    <lineage>
        <taxon>Bacteria</taxon>
        <taxon>Bacillati</taxon>
        <taxon>Bacillota</taxon>
        <taxon>Clostridia</taxon>
        <taxon>Lachnospirales</taxon>
        <taxon>Lachnospiraceae</taxon>
    </lineage>
</organism>
<evidence type="ECO:0000313" key="3">
    <source>
        <dbReference type="EMBL" id="HJA70036.1"/>
    </source>
</evidence>
<keyword evidence="2" id="KW-0472">Membrane</keyword>
<feature type="transmembrane region" description="Helical" evidence="2">
    <location>
        <begin position="6"/>
        <end position="26"/>
    </location>
</feature>
<accession>A0A9D2HEC3</accession>
<evidence type="ECO:0000256" key="1">
    <source>
        <dbReference type="SAM" id="Coils"/>
    </source>
</evidence>
<evidence type="ECO:0000313" key="4">
    <source>
        <dbReference type="Proteomes" id="UP000823900"/>
    </source>
</evidence>
<feature type="coiled-coil region" evidence="1">
    <location>
        <begin position="28"/>
        <end position="55"/>
    </location>
</feature>
<evidence type="ECO:0000256" key="2">
    <source>
        <dbReference type="SAM" id="Phobius"/>
    </source>
</evidence>
<proteinExistence type="predicted"/>
<keyword evidence="1" id="KW-0175">Coiled coil</keyword>
<dbReference type="Proteomes" id="UP000823900">
    <property type="component" value="Unassembled WGS sequence"/>
</dbReference>
<reference evidence="3" key="2">
    <citation type="submission" date="2021-04" db="EMBL/GenBank/DDBJ databases">
        <authorList>
            <person name="Gilroy R."/>
        </authorList>
    </citation>
    <scope>NUCLEOTIDE SEQUENCE</scope>
    <source>
        <strain evidence="3">CHK178-16964</strain>
    </source>
</reference>
<gene>
    <name evidence="3" type="ORF">IAA07_00460</name>
</gene>
<name>A0A9D2HEC3_9FIRM</name>